<evidence type="ECO:0000313" key="6">
    <source>
        <dbReference type="EMBL" id="KAK9766463.1"/>
    </source>
</evidence>
<dbReference type="PANTHER" id="PTHR15441:SF2">
    <property type="entry name" value="RIBONUCLEASE P_MRP PROTEIN SUBUNIT POP5"/>
    <property type="match status" value="1"/>
</dbReference>
<keyword evidence="4" id="KW-0539">Nucleus</keyword>
<reference evidence="6 7" key="1">
    <citation type="submission" date="2023-04" db="EMBL/GenBank/DDBJ databases">
        <title>Genome of Basidiobolus ranarum AG-B5.</title>
        <authorList>
            <person name="Stajich J.E."/>
            <person name="Carter-House D."/>
            <person name="Gryganskyi A."/>
        </authorList>
    </citation>
    <scope>NUCLEOTIDE SEQUENCE [LARGE SCALE GENOMIC DNA]</scope>
    <source>
        <strain evidence="6 7">AG-B5</strain>
    </source>
</reference>
<evidence type="ECO:0000313" key="7">
    <source>
        <dbReference type="Proteomes" id="UP001479436"/>
    </source>
</evidence>
<protein>
    <recommendedName>
        <fullName evidence="5">Ribonuclease P/MRP protein subunit POP5</fullName>
        <ecNumber evidence="5">3.1.26.5</ecNumber>
    </recommendedName>
</protein>
<dbReference type="PIRSF" id="PIRSF023803">
    <property type="entry name" value="Ribonuclease_P_prd"/>
    <property type="match status" value="1"/>
</dbReference>
<keyword evidence="3 5" id="KW-0819">tRNA processing</keyword>
<dbReference type="SUPFAM" id="SSF160350">
    <property type="entry name" value="Rnp2-like"/>
    <property type="match status" value="1"/>
</dbReference>
<dbReference type="GO" id="GO:0004526">
    <property type="term" value="F:ribonuclease P activity"/>
    <property type="evidence" value="ECO:0007669"/>
    <property type="project" value="UniProtKB-EC"/>
</dbReference>
<dbReference type="Pfam" id="PF01900">
    <property type="entry name" value="RNase_P_Rpp14"/>
    <property type="match status" value="1"/>
</dbReference>
<dbReference type="Gene3D" id="3.30.70.3250">
    <property type="entry name" value="Ribonuclease P, Pop5 subunit"/>
    <property type="match status" value="1"/>
</dbReference>
<gene>
    <name evidence="6" type="primary">POP5</name>
    <name evidence="6" type="ORF">K7432_004443</name>
</gene>
<keyword evidence="7" id="KW-1185">Reference proteome</keyword>
<comment type="subcellular location">
    <subcellularLocation>
        <location evidence="1">Nucleus</location>
    </subcellularLocation>
</comment>
<accession>A0ABR2WY55</accession>
<evidence type="ECO:0000256" key="5">
    <source>
        <dbReference type="PIRNR" id="PIRNR023803"/>
    </source>
</evidence>
<comment type="catalytic activity">
    <reaction evidence="5">
        <text>Endonucleolytic cleavage of RNA, removing 5'-extranucleotides from tRNA precursor.</text>
        <dbReference type="EC" id="3.1.26.5"/>
    </reaction>
</comment>
<evidence type="ECO:0000256" key="3">
    <source>
        <dbReference type="ARBA" id="ARBA00022694"/>
    </source>
</evidence>
<proteinExistence type="inferred from homology"/>
<name>A0ABR2WY55_9FUNG</name>
<dbReference type="InterPro" id="IPR038085">
    <property type="entry name" value="Rnp2-like_sf"/>
</dbReference>
<evidence type="ECO:0000256" key="1">
    <source>
        <dbReference type="ARBA" id="ARBA00004123"/>
    </source>
</evidence>
<dbReference type="EMBL" id="JASJQH010000153">
    <property type="protein sequence ID" value="KAK9766463.1"/>
    <property type="molecule type" value="Genomic_DNA"/>
</dbReference>
<sequence>MVRFKNRYILFEILFEDTNSSKVTHFLHPSHPFETPLNTRSLQNLFKEQLTLNFGDYGRGCLGSSLQVKYFSPYTNIGIVRVGRDYFHTLWATLTFITSVEKRECLFRVIHLGGTIKSCQQVAIKYDKDLLLKLQQETSQSENNSIEFSTVFFYS</sequence>
<dbReference type="PANTHER" id="PTHR15441">
    <property type="entry name" value="RIBONUCLEASE P PROTEIN SUBUNIT P14"/>
    <property type="match status" value="1"/>
</dbReference>
<organism evidence="6 7">
    <name type="scientific">Basidiobolus ranarum</name>
    <dbReference type="NCBI Taxonomy" id="34480"/>
    <lineage>
        <taxon>Eukaryota</taxon>
        <taxon>Fungi</taxon>
        <taxon>Fungi incertae sedis</taxon>
        <taxon>Zoopagomycota</taxon>
        <taxon>Entomophthoromycotina</taxon>
        <taxon>Basidiobolomycetes</taxon>
        <taxon>Basidiobolales</taxon>
        <taxon>Basidiobolaceae</taxon>
        <taxon>Basidiobolus</taxon>
    </lineage>
</organism>
<comment type="caution">
    <text evidence="6">The sequence shown here is derived from an EMBL/GenBank/DDBJ whole genome shotgun (WGS) entry which is preliminary data.</text>
</comment>
<evidence type="ECO:0000256" key="4">
    <source>
        <dbReference type="ARBA" id="ARBA00023242"/>
    </source>
</evidence>
<comment type="similarity">
    <text evidence="2 5">Belongs to the eukaryotic/archaeal RNase P protein component 2 family.</text>
</comment>
<dbReference type="InterPro" id="IPR016819">
    <property type="entry name" value="RNase_P/MRP_POP5"/>
</dbReference>
<comment type="function">
    <text evidence="5">Component of ribonuclease P, a protein complex that generates mature tRNA molecules by cleaving their 5'-ends.</text>
</comment>
<keyword evidence="6" id="KW-0378">Hydrolase</keyword>
<dbReference type="EC" id="3.1.26.5" evidence="5"/>
<dbReference type="InterPro" id="IPR002759">
    <property type="entry name" value="Pop5/Rpp14/Rnp2-like"/>
</dbReference>
<dbReference type="Proteomes" id="UP001479436">
    <property type="component" value="Unassembled WGS sequence"/>
</dbReference>
<evidence type="ECO:0000256" key="2">
    <source>
        <dbReference type="ARBA" id="ARBA00010800"/>
    </source>
</evidence>